<sequence>MVVGVKRGDRSTQGEMGELPVSGDVWDARTEKPIFIKRWKGEKAILKEKRDGLWCAWLLFELRSVRENGAAMVVVSEMTWILEGN</sequence>
<evidence type="ECO:0000313" key="1">
    <source>
        <dbReference type="EMBL" id="KAL3510806.1"/>
    </source>
</evidence>
<dbReference type="EMBL" id="JBJUIK010000012">
    <property type="protein sequence ID" value="KAL3510806.1"/>
    <property type="molecule type" value="Genomic_DNA"/>
</dbReference>
<name>A0ABD2YW53_9GENT</name>
<protein>
    <submittedName>
        <fullName evidence="1">Uncharacterized protein</fullName>
    </submittedName>
</protein>
<reference evidence="1 2" key="1">
    <citation type="submission" date="2024-11" db="EMBL/GenBank/DDBJ databases">
        <title>A near-complete genome assembly of Cinchona calisaya.</title>
        <authorList>
            <person name="Lian D.C."/>
            <person name="Zhao X.W."/>
            <person name="Wei L."/>
        </authorList>
    </citation>
    <scope>NUCLEOTIDE SEQUENCE [LARGE SCALE GENOMIC DNA]</scope>
    <source>
        <tissue evidence="1">Nenye</tissue>
    </source>
</reference>
<accession>A0ABD2YW53</accession>
<gene>
    <name evidence="1" type="ORF">ACH5RR_030207</name>
</gene>
<evidence type="ECO:0000313" key="2">
    <source>
        <dbReference type="Proteomes" id="UP001630127"/>
    </source>
</evidence>
<comment type="caution">
    <text evidence="1">The sequence shown here is derived from an EMBL/GenBank/DDBJ whole genome shotgun (WGS) entry which is preliminary data.</text>
</comment>
<proteinExistence type="predicted"/>
<organism evidence="1 2">
    <name type="scientific">Cinchona calisaya</name>
    <dbReference type="NCBI Taxonomy" id="153742"/>
    <lineage>
        <taxon>Eukaryota</taxon>
        <taxon>Viridiplantae</taxon>
        <taxon>Streptophyta</taxon>
        <taxon>Embryophyta</taxon>
        <taxon>Tracheophyta</taxon>
        <taxon>Spermatophyta</taxon>
        <taxon>Magnoliopsida</taxon>
        <taxon>eudicotyledons</taxon>
        <taxon>Gunneridae</taxon>
        <taxon>Pentapetalae</taxon>
        <taxon>asterids</taxon>
        <taxon>lamiids</taxon>
        <taxon>Gentianales</taxon>
        <taxon>Rubiaceae</taxon>
        <taxon>Cinchonoideae</taxon>
        <taxon>Cinchoneae</taxon>
        <taxon>Cinchona</taxon>
    </lineage>
</organism>
<dbReference type="Proteomes" id="UP001630127">
    <property type="component" value="Unassembled WGS sequence"/>
</dbReference>
<keyword evidence="2" id="KW-1185">Reference proteome</keyword>
<dbReference type="AlphaFoldDB" id="A0ABD2YW53"/>